<evidence type="ECO:0000313" key="2">
    <source>
        <dbReference type="EMBL" id="MED7825612.1"/>
    </source>
</evidence>
<organism evidence="2 3">
    <name type="scientific">Streptomyces chiangmaiensis</name>
    <dbReference type="NCBI Taxonomy" id="766497"/>
    <lineage>
        <taxon>Bacteria</taxon>
        <taxon>Bacillati</taxon>
        <taxon>Actinomycetota</taxon>
        <taxon>Actinomycetes</taxon>
        <taxon>Kitasatosporales</taxon>
        <taxon>Streptomycetaceae</taxon>
        <taxon>Streptomyces</taxon>
    </lineage>
</organism>
<feature type="region of interest" description="Disordered" evidence="1">
    <location>
        <begin position="1"/>
        <end position="22"/>
    </location>
</feature>
<accession>A0ABU7FNE2</accession>
<comment type="caution">
    <text evidence="2">The sequence shown here is derived from an EMBL/GenBank/DDBJ whole genome shotgun (WGS) entry which is preliminary data.</text>
</comment>
<reference evidence="2" key="1">
    <citation type="submission" date="2024-01" db="EMBL/GenBank/DDBJ databases">
        <title>First draft genome sequence data of TA4-1, the type strain of Gram-positive actinobacterium Streptomyces chiangmaiensis.</title>
        <authorList>
            <person name="Yasawong M."/>
            <person name="Nantapong N."/>
        </authorList>
    </citation>
    <scope>NUCLEOTIDE SEQUENCE</scope>
    <source>
        <strain evidence="2">TA4-1</strain>
    </source>
</reference>
<dbReference type="RefSeq" id="WP_329510022.1">
    <property type="nucleotide sequence ID" value="NZ_BAAAYZ010000252.1"/>
</dbReference>
<dbReference type="Proteomes" id="UP001333996">
    <property type="component" value="Unassembled WGS sequence"/>
</dbReference>
<feature type="region of interest" description="Disordered" evidence="1">
    <location>
        <begin position="48"/>
        <end position="67"/>
    </location>
</feature>
<gene>
    <name evidence="2" type="ORF">VXC91_27480</name>
</gene>
<dbReference type="EMBL" id="JAYWVC010000116">
    <property type="protein sequence ID" value="MED7825612.1"/>
    <property type="molecule type" value="Genomic_DNA"/>
</dbReference>
<name>A0ABU7FNE2_9ACTN</name>
<evidence type="ECO:0000313" key="3">
    <source>
        <dbReference type="Proteomes" id="UP001333996"/>
    </source>
</evidence>
<sequence>MTDRRSGDPEGTPTRLLNRGADRDRRIRFVVAEVAEPEAALMLRRPPAEYLPANPGPAVNVPECART</sequence>
<protein>
    <submittedName>
        <fullName evidence="2">Uncharacterized protein</fullName>
    </submittedName>
</protein>
<keyword evidence="3" id="KW-1185">Reference proteome</keyword>
<evidence type="ECO:0000256" key="1">
    <source>
        <dbReference type="SAM" id="MobiDB-lite"/>
    </source>
</evidence>
<proteinExistence type="predicted"/>